<dbReference type="Proteomes" id="UP000323011">
    <property type="component" value="Unassembled WGS sequence"/>
</dbReference>
<feature type="compositionally biased region" description="Low complexity" evidence="2">
    <location>
        <begin position="841"/>
        <end position="852"/>
    </location>
</feature>
<dbReference type="GO" id="GO:0016787">
    <property type="term" value="F:hydrolase activity"/>
    <property type="evidence" value="ECO:0007669"/>
    <property type="project" value="InterPro"/>
</dbReference>
<feature type="region of interest" description="Disordered" evidence="2">
    <location>
        <begin position="779"/>
        <end position="852"/>
    </location>
</feature>
<feature type="region of interest" description="Disordered" evidence="2">
    <location>
        <begin position="1218"/>
        <end position="1293"/>
    </location>
</feature>
<dbReference type="GO" id="GO:0009166">
    <property type="term" value="P:nucleotide catabolic process"/>
    <property type="evidence" value="ECO:0007669"/>
    <property type="project" value="InterPro"/>
</dbReference>
<gene>
    <name evidence="4" type="ORF">FNF29_02720</name>
</gene>
<feature type="region of interest" description="Disordered" evidence="2">
    <location>
        <begin position="1358"/>
        <end position="1385"/>
    </location>
</feature>
<dbReference type="InterPro" id="IPR032675">
    <property type="entry name" value="LRR_dom_sf"/>
</dbReference>
<dbReference type="SUPFAM" id="SSF55816">
    <property type="entry name" value="5'-nucleotidase (syn. UDP-sugar hydrolase), C-terminal domain"/>
    <property type="match status" value="1"/>
</dbReference>
<feature type="region of interest" description="Disordered" evidence="2">
    <location>
        <begin position="1551"/>
        <end position="1601"/>
    </location>
</feature>
<dbReference type="SUPFAM" id="SSF56300">
    <property type="entry name" value="Metallo-dependent phosphatases"/>
    <property type="match status" value="2"/>
</dbReference>
<evidence type="ECO:0000256" key="1">
    <source>
        <dbReference type="ARBA" id="ARBA00006654"/>
    </source>
</evidence>
<feature type="compositionally biased region" description="Low complexity" evidence="2">
    <location>
        <begin position="1569"/>
        <end position="1580"/>
    </location>
</feature>
<evidence type="ECO:0000256" key="2">
    <source>
        <dbReference type="SAM" id="MobiDB-lite"/>
    </source>
</evidence>
<accession>A0A5A8CNL5</accession>
<evidence type="ECO:0000313" key="5">
    <source>
        <dbReference type="Proteomes" id="UP000323011"/>
    </source>
</evidence>
<evidence type="ECO:0000313" key="4">
    <source>
        <dbReference type="EMBL" id="KAA0154097.1"/>
    </source>
</evidence>
<dbReference type="PANTHER" id="PTHR11575:SF48">
    <property type="entry name" value="5'-NUCLEOTIDASE"/>
    <property type="match status" value="1"/>
</dbReference>
<dbReference type="Gene3D" id="3.80.10.10">
    <property type="entry name" value="Ribonuclease Inhibitor"/>
    <property type="match status" value="1"/>
</dbReference>
<organism evidence="4 5">
    <name type="scientific">Cafeteria roenbergensis</name>
    <name type="common">Marine flagellate</name>
    <dbReference type="NCBI Taxonomy" id="33653"/>
    <lineage>
        <taxon>Eukaryota</taxon>
        <taxon>Sar</taxon>
        <taxon>Stramenopiles</taxon>
        <taxon>Bigyra</taxon>
        <taxon>Opalozoa</taxon>
        <taxon>Bicosoecida</taxon>
        <taxon>Cafeteriaceae</taxon>
        <taxon>Cafeteria</taxon>
    </lineage>
</organism>
<protein>
    <recommendedName>
        <fullName evidence="3">5'-Nucleotidase C-terminal domain-containing protein</fullName>
    </recommendedName>
</protein>
<feature type="compositionally biased region" description="Acidic residues" evidence="2">
    <location>
        <begin position="1581"/>
        <end position="1601"/>
    </location>
</feature>
<keyword evidence="5" id="KW-1185">Reference proteome</keyword>
<evidence type="ECO:0000259" key="3">
    <source>
        <dbReference type="Pfam" id="PF02872"/>
    </source>
</evidence>
<dbReference type="InterPro" id="IPR008334">
    <property type="entry name" value="5'-Nucleotdase_C"/>
</dbReference>
<dbReference type="InterPro" id="IPR029052">
    <property type="entry name" value="Metallo-depent_PP-like"/>
</dbReference>
<reference evidence="4 5" key="1">
    <citation type="submission" date="2019-07" db="EMBL/GenBank/DDBJ databases">
        <title>Genomes of Cafeteria roenbergensis.</title>
        <authorList>
            <person name="Fischer M.G."/>
            <person name="Hackl T."/>
            <person name="Roman M."/>
        </authorList>
    </citation>
    <scope>NUCLEOTIDE SEQUENCE [LARGE SCALE GENOMIC DNA]</scope>
    <source>
        <strain evidence="4 5">BVI</strain>
    </source>
</reference>
<dbReference type="Gene3D" id="3.60.21.10">
    <property type="match status" value="2"/>
</dbReference>
<dbReference type="Pfam" id="PF02872">
    <property type="entry name" value="5_nucleotid_C"/>
    <property type="match status" value="1"/>
</dbReference>
<dbReference type="InterPro" id="IPR006179">
    <property type="entry name" value="5_nucleotidase/apyrase"/>
</dbReference>
<feature type="compositionally biased region" description="Low complexity" evidence="2">
    <location>
        <begin position="806"/>
        <end position="816"/>
    </location>
</feature>
<dbReference type="PANTHER" id="PTHR11575">
    <property type="entry name" value="5'-NUCLEOTIDASE-RELATED"/>
    <property type="match status" value="1"/>
</dbReference>
<dbReference type="Gene3D" id="3.90.780.10">
    <property type="entry name" value="5'-Nucleotidase, C-terminal domain"/>
    <property type="match status" value="1"/>
</dbReference>
<comment type="similarity">
    <text evidence="1">Belongs to the 5'-nucleotidase family.</text>
</comment>
<feature type="compositionally biased region" description="Low complexity" evidence="2">
    <location>
        <begin position="236"/>
        <end position="246"/>
    </location>
</feature>
<dbReference type="SUPFAM" id="SSF52047">
    <property type="entry name" value="RNI-like"/>
    <property type="match status" value="1"/>
</dbReference>
<feature type="compositionally biased region" description="Low complexity" evidence="2">
    <location>
        <begin position="1234"/>
        <end position="1253"/>
    </location>
</feature>
<feature type="domain" description="5'-Nucleotidase C-terminal" evidence="3">
    <location>
        <begin position="1089"/>
        <end position="1219"/>
    </location>
</feature>
<dbReference type="InterPro" id="IPR036907">
    <property type="entry name" value="5'-Nucleotdase_C_sf"/>
</dbReference>
<proteinExistence type="inferred from homology"/>
<dbReference type="EMBL" id="VLTN01000013">
    <property type="protein sequence ID" value="KAA0154097.1"/>
    <property type="molecule type" value="Genomic_DNA"/>
</dbReference>
<sequence length="1601" mass="162500">MAWGKQTAASDLAQLVGLVRKPTTKNLVVMPNRKLDSASASALADEVAKAPALESIVVASATLGPDAAAALVRAAFACPTVSKLNLSFPALGDEELMPLLAEVKKAGTAEGAGTGLSSMELLLPLATEAGAIALADALKPAEGCAPAVRGLHLTRMQVGRAGLRALGDAVGAGGLLHLKLDGCGHFDHGAAELAGLSAPGSALESLHLTGMKLRPVAPEEEEEQPAGDVKQVGRSAPPTGAALPPATRSPPPVSAADAEPATEAELAALRGLGALPSLKTLRLVGAGLDEACGRAIAQGVAARAEAAGELVGEGAGPLLQLVLDHNPLGDAGAAAVIEELRPGGPAATAAAAAGAAAGAGADAGAGAGAPTDDGDAAVLTAEAAARWGLGVSLTLLVTGAAGATARAAASVWTAQVAAALAGGAKGGVLFRAVDMGANRGVGEAAMSGLIKAGGRALGQVGVMGNVEFETANDGTEEGVGVLGAAVGEAMRHFHALLPKGSTVTPDLRLPRGSAGLTGPGVDLSMLYLGPGGCTRVIGAVAEAVGATAESDEGKAATALAAAAEAAGSAAKASKEEPRVINMSDGVEPPTVSTGVLHHSLLHADKPLVLGVEASDHLGTQGRHVYLLLAGNDLGAEGRTVGLRLVKWLHLFGAAEDGVACLTCFSGDALYPSTLSTLTHARQMVDAMNVVMGKHGVAGVGNHDSDAGLENMSTRFSECDFPWLLSNVRDSETHGPWSSVREFAVLDVPIPEPGTTVPPVPRVLSAEETRRMVAAASTEALLSLSPPPPAPGSSGPAVRHVPRTAAGDSGSGSQSDSPAVPGPPLPAEGGTSGKPAPSTPQRKAAPRAGGRPAGHVRVGVVCLAEYAWLETLTTVSLDQLEFEPPADCVRRLSPVLRDHLGCDFVVALAHMRLPNDRALAFEAQRHVDVVLGGHDHDLAFEMCGAVPVVKSGTEFWWLSEVVLDSGRMRTAAQAKEEVEAAAAACRRDFGAPTAPTVGPDAMQGGWAWGEGDVANPAVGVAVVPGLSPPSTATVSRLPGGVDRALKPHVSVRLFETRAVPALPEDPEALAIIAKWADAVEERLKEKLGETSAALDARFSEVRTRETNIGSILTDLMRDAVHADCALLNGGTIRANSIIGPGQFTMRDLVSLLPMQDPVVKLKVTGRQLVDALENGVSKWPALEGRFPQVSGIRFAFDPSLPPGERVLLSTVRVRGKPLLSTSEARHAKDSGVTGAAAPSDHSVSSSDTSASGISTGPRVTPPGAVMLRRTHSWVPPLGDEGRTPAAQQAALEAAERYRQQVEAAQAAHAEAAIAGEGGTPRPGAAAGFPAARGVAAPATWASAALAELREEPGTAAEGLLAGSLPAGEGDADSGPADETPSAPERPGWELKEFTLATKGYLATGRDGYTSLGEAEVLIDDENGPLLPALLRSHMVALRCLNGMDRAVHHSARRTALQVLRRFVRRRTRAAREADAAQAAQAAAAAVVPGAVTASGAGQHHIRVRARRGSVAVEKSRPDGMLPEVDGVRVPEGCTVPFVLVSKRGGRITIVGHPTAHTGVDDAADADDAGPDAASDADPGAAGDDESEAGGEDDDDERDSGDQ</sequence>
<name>A0A5A8CNL5_CAFRO</name>
<feature type="region of interest" description="Disordered" evidence="2">
    <location>
        <begin position="216"/>
        <end position="261"/>
    </location>
</feature>
<comment type="caution">
    <text evidence="4">The sequence shown here is derived from an EMBL/GenBank/DDBJ whole genome shotgun (WGS) entry which is preliminary data.</text>
</comment>